<dbReference type="SUPFAM" id="SSF158855">
    <property type="entry name" value="Lipase chaperone-like"/>
    <property type="match status" value="1"/>
</dbReference>
<evidence type="ECO:0000256" key="16">
    <source>
        <dbReference type="HAMAP-Rule" id="MF_00790"/>
    </source>
</evidence>
<keyword evidence="8 16" id="KW-0442">Lipid degradation</keyword>
<gene>
    <name evidence="16" type="primary">lifO</name>
    <name evidence="18" type="ORF">OSV15_11140</name>
</gene>
<keyword evidence="6 16" id="KW-0997">Cell inner membrane</keyword>
<feature type="coiled-coil region" evidence="17">
    <location>
        <begin position="270"/>
        <end position="297"/>
    </location>
</feature>
<evidence type="ECO:0000256" key="7">
    <source>
        <dbReference type="ARBA" id="ARBA00022692"/>
    </source>
</evidence>
<dbReference type="NCBIfam" id="NF002334">
    <property type="entry name" value="PRK01294.1-2"/>
    <property type="match status" value="1"/>
</dbReference>
<keyword evidence="9 16" id="KW-1133">Transmembrane helix</keyword>
<accession>A0AA47I127</accession>
<evidence type="ECO:0000256" key="8">
    <source>
        <dbReference type="ARBA" id="ARBA00022963"/>
    </source>
</evidence>
<dbReference type="EMBL" id="CP113257">
    <property type="protein sequence ID" value="WAE54675.1"/>
    <property type="molecule type" value="Genomic_DNA"/>
</dbReference>
<comment type="subcellular location">
    <subcellularLocation>
        <location evidence="2">Cell inner membrane</location>
        <topology evidence="2">Single-pass membrane protein</topology>
        <orientation evidence="2">Periplasmic side</orientation>
    </subcellularLocation>
</comment>
<reference evidence="18" key="1">
    <citation type="submission" date="2022-11" db="EMBL/GenBank/DDBJ databases">
        <title>Genomic of Pseudomonas TF18.</title>
        <authorList>
            <person name="Liu T."/>
        </authorList>
    </citation>
    <scope>NUCLEOTIDE SEQUENCE</scope>
    <source>
        <strain evidence="18">TF18</strain>
    </source>
</reference>
<evidence type="ECO:0000256" key="11">
    <source>
        <dbReference type="ARBA" id="ARBA00023136"/>
    </source>
</evidence>
<keyword evidence="5 16" id="KW-1003">Cell membrane</keyword>
<keyword evidence="7 16" id="KW-0812">Transmembrane</keyword>
<sequence>MSRTILLLPLAIALGLGIFLTRPTSTEAPMSEAPASSPAAIQAPPRATQRAATGTAPQAMAKLPDSFKGTQVDGQFQLDTAGNLIINRELRQLFDYFLSAIGEEPLKQSIERLRRQITTQLSEPAKAQALSTLNQYLNYKRQLLDFEVAHPRVADLAAMRERLSAVRALRARVLDPTVHQAFFGLEEAYDQFSLERLAIRFDPELDSDAKGRAIDQLRAGLPAELHDLLTPQLQTELREQTNALLASGAGPQQLHQLRQQLVGSAAADRLEALDRQRQQWQQRVASYQQELARIEAVRGLDEVERRAAVERLEAQHFSDSERLRLLAALQQNQTR</sequence>
<proteinExistence type="inferred from homology"/>
<evidence type="ECO:0000256" key="10">
    <source>
        <dbReference type="ARBA" id="ARBA00023098"/>
    </source>
</evidence>
<keyword evidence="11 16" id="KW-0472">Membrane</keyword>
<evidence type="ECO:0000256" key="14">
    <source>
        <dbReference type="ARBA" id="ARBA00031542"/>
    </source>
</evidence>
<dbReference type="Proteomes" id="UP001164632">
    <property type="component" value="Chromosome"/>
</dbReference>
<dbReference type="Pfam" id="PF03280">
    <property type="entry name" value="Lipase_chap"/>
    <property type="match status" value="1"/>
</dbReference>
<evidence type="ECO:0000256" key="2">
    <source>
        <dbReference type="ARBA" id="ARBA00004383"/>
    </source>
</evidence>
<evidence type="ECO:0000256" key="6">
    <source>
        <dbReference type="ARBA" id="ARBA00022519"/>
    </source>
</evidence>
<evidence type="ECO:0000313" key="18">
    <source>
        <dbReference type="EMBL" id="WAE54675.1"/>
    </source>
</evidence>
<dbReference type="InterPro" id="IPR004961">
    <property type="entry name" value="Lipase_chaperone"/>
</dbReference>
<keyword evidence="10 16" id="KW-0443">Lipid metabolism</keyword>
<dbReference type="GO" id="GO:0051082">
    <property type="term" value="F:unfolded protein binding"/>
    <property type="evidence" value="ECO:0007669"/>
    <property type="project" value="UniProtKB-UniRule"/>
</dbReference>
<evidence type="ECO:0000256" key="4">
    <source>
        <dbReference type="ARBA" id="ARBA00019692"/>
    </source>
</evidence>
<evidence type="ECO:0000256" key="12">
    <source>
        <dbReference type="ARBA" id="ARBA00023186"/>
    </source>
</evidence>
<dbReference type="GO" id="GO:0006457">
    <property type="term" value="P:protein folding"/>
    <property type="evidence" value="ECO:0007669"/>
    <property type="project" value="UniProtKB-UniRule"/>
</dbReference>
<evidence type="ECO:0000256" key="17">
    <source>
        <dbReference type="SAM" id="Coils"/>
    </source>
</evidence>
<evidence type="ECO:0000256" key="1">
    <source>
        <dbReference type="ARBA" id="ARBA00003280"/>
    </source>
</evidence>
<evidence type="ECO:0000256" key="3">
    <source>
        <dbReference type="ARBA" id="ARBA00010358"/>
    </source>
</evidence>
<dbReference type="AlphaFoldDB" id="A0AA47I127"/>
<keyword evidence="17" id="KW-0175">Coiled coil</keyword>
<evidence type="ECO:0000256" key="13">
    <source>
        <dbReference type="ARBA" id="ARBA00030948"/>
    </source>
</evidence>
<organism evidence="18 19">
    <name type="scientific">Stutzerimonas frequens</name>
    <dbReference type="NCBI Taxonomy" id="2968969"/>
    <lineage>
        <taxon>Bacteria</taxon>
        <taxon>Pseudomonadati</taxon>
        <taxon>Pseudomonadota</taxon>
        <taxon>Gammaproteobacteria</taxon>
        <taxon>Pseudomonadales</taxon>
        <taxon>Pseudomonadaceae</taxon>
        <taxon>Stutzerimonas</taxon>
    </lineage>
</organism>
<dbReference type="GO" id="GO:0005886">
    <property type="term" value="C:plasma membrane"/>
    <property type="evidence" value="ECO:0007669"/>
    <property type="project" value="UniProtKB-SubCell"/>
</dbReference>
<keyword evidence="12 16" id="KW-0143">Chaperone</keyword>
<comment type="similarity">
    <text evidence="3 16">Belongs to the lipase chaperone family.</text>
</comment>
<evidence type="ECO:0000256" key="9">
    <source>
        <dbReference type="ARBA" id="ARBA00022989"/>
    </source>
</evidence>
<dbReference type="RefSeq" id="WP_267932785.1">
    <property type="nucleotide sequence ID" value="NZ_CP113257.1"/>
</dbReference>
<dbReference type="GO" id="GO:0016042">
    <property type="term" value="P:lipid catabolic process"/>
    <property type="evidence" value="ECO:0007669"/>
    <property type="project" value="UniProtKB-UniRule"/>
</dbReference>
<evidence type="ECO:0000256" key="15">
    <source>
        <dbReference type="ARBA" id="ARBA00033028"/>
    </source>
</evidence>
<dbReference type="HAMAP" id="MF_00790">
    <property type="entry name" value="Lipase_chap"/>
    <property type="match status" value="1"/>
</dbReference>
<comment type="function">
    <text evidence="1 16">May be involved in the folding of the extracellular lipase during its passage through the periplasm.</text>
</comment>
<evidence type="ECO:0000256" key="5">
    <source>
        <dbReference type="ARBA" id="ARBA00022475"/>
    </source>
</evidence>
<evidence type="ECO:0000313" key="19">
    <source>
        <dbReference type="Proteomes" id="UP001164632"/>
    </source>
</evidence>
<name>A0AA47I127_9GAMM</name>
<protein>
    <recommendedName>
        <fullName evidence="4 16">Lipase chaperone</fullName>
    </recommendedName>
    <alternativeName>
        <fullName evidence="16">Lipase activator protein</fullName>
    </alternativeName>
    <alternativeName>
        <fullName evidence="15 16">lipase Foldase</fullName>
    </alternativeName>
    <alternativeName>
        <fullName evidence="13 16">lipase helper protein</fullName>
    </alternativeName>
    <alternativeName>
        <fullName evidence="14 16">lipase modulator</fullName>
    </alternativeName>
</protein>